<evidence type="ECO:0000256" key="1">
    <source>
        <dbReference type="ARBA" id="ARBA00006611"/>
    </source>
</evidence>
<dbReference type="CDD" id="cd01130">
    <property type="entry name" value="VirB11-like_ATPase"/>
    <property type="match status" value="1"/>
</dbReference>
<proteinExistence type="inferred from homology"/>
<dbReference type="InterPro" id="IPR027417">
    <property type="entry name" value="P-loop_NTPase"/>
</dbReference>
<name>A0A2T9WS48_NANST</name>
<dbReference type="InterPro" id="IPR003593">
    <property type="entry name" value="AAA+_ATPase"/>
</dbReference>
<dbReference type="AlphaFoldDB" id="A0A2T9WS48"/>
<dbReference type="Proteomes" id="UP000245908">
    <property type="component" value="Unassembled WGS sequence"/>
</dbReference>
<sequence length="515" mass="60504">MKKIVAEEILKYFDNEIKKESFIPDIKSNIDKSKIDIIYPLIGKLAYAHIYYDNISEELIYELLEPEISDEERILIEKVKQYILDEMYKDPEEFLDKNKEYVLIKKLEEFVNRYKIKVNRDLFIKYYYYLWRDMLGYEKIHPLFYDIFIEDISCDGYDIPIYVHHNKFGILRTNIILSRDELDKFIVKLAQKAGKHISYAEPILDATLPDGSRINATYSQEITTHGPTFTIRKFKKQMLSLVDLIKSNMLDSEIAAYLWTLVEYRANILIAGSTSSGKTTLLNSIAQFIPPEAKVISIEDTRELQLYHENWIPATTRRGFFVGDKYYGEIDMYRLLSESFRQNPDYVIVGEVRGEETYVMFQGMASGHSALSTIHTDSWRALIRRLTTAPINLTLDHVALLDAVVFTMRARNISPSARRIREIVEVGKYLNGKIESETVVKWNFEDDTFEKENLGKYTEDELKYRVGSNISFKDSIEEKKQVIDYLVNRNIRENKKIAEYIRLYYTDKDSLLRKI</sequence>
<gene>
    <name evidence="3" type="ORF">DDW05_02530</name>
</gene>
<comment type="similarity">
    <text evidence="1">Belongs to the GSP E family.</text>
</comment>
<dbReference type="Pfam" id="PF00437">
    <property type="entry name" value="T2SSE"/>
    <property type="match status" value="1"/>
</dbReference>
<evidence type="ECO:0000259" key="2">
    <source>
        <dbReference type="SMART" id="SM00382"/>
    </source>
</evidence>
<feature type="domain" description="AAA+ ATPase" evidence="2">
    <location>
        <begin position="264"/>
        <end position="430"/>
    </location>
</feature>
<dbReference type="InterPro" id="IPR001482">
    <property type="entry name" value="T2SS/T4SS_dom"/>
</dbReference>
<reference evidence="3 4" key="1">
    <citation type="journal article" date="2015" name="Appl. Environ. Microbiol.">
        <title>Nanoarchaeota, Their Sulfolobales Host, and Nanoarchaeota Virus Distribution across Yellowstone National Park Hot Springs.</title>
        <authorList>
            <person name="Munson-McGee J.H."/>
            <person name="Field E.K."/>
            <person name="Bateson M."/>
            <person name="Rooney C."/>
            <person name="Stepanauskas R."/>
            <person name="Young M.J."/>
        </authorList>
    </citation>
    <scope>NUCLEOTIDE SEQUENCE [LARGE SCALE GENOMIC DNA]</scope>
    <source>
        <strain evidence="3">SCGC AB-777_O03</strain>
    </source>
</reference>
<protein>
    <submittedName>
        <fullName evidence="3">Secretion system protein E</fullName>
    </submittedName>
</protein>
<comment type="caution">
    <text evidence="3">The sequence shown here is derived from an EMBL/GenBank/DDBJ whole genome shotgun (WGS) entry which is preliminary data.</text>
</comment>
<dbReference type="SUPFAM" id="SSF52540">
    <property type="entry name" value="P-loop containing nucleoside triphosphate hydrolases"/>
    <property type="match status" value="1"/>
</dbReference>
<dbReference type="GO" id="GO:0016887">
    <property type="term" value="F:ATP hydrolysis activity"/>
    <property type="evidence" value="ECO:0007669"/>
    <property type="project" value="InterPro"/>
</dbReference>
<dbReference type="SMART" id="SM00382">
    <property type="entry name" value="AAA"/>
    <property type="match status" value="1"/>
</dbReference>
<dbReference type="PANTHER" id="PTHR30486:SF6">
    <property type="entry name" value="TYPE IV PILUS RETRACTATION ATPASE PILT"/>
    <property type="match status" value="1"/>
</dbReference>
<dbReference type="PANTHER" id="PTHR30486">
    <property type="entry name" value="TWITCHING MOTILITY PROTEIN PILT"/>
    <property type="match status" value="1"/>
</dbReference>
<accession>A0A2T9WS48</accession>
<dbReference type="InterPro" id="IPR050921">
    <property type="entry name" value="T4SS_GSP_E_ATPase"/>
</dbReference>
<evidence type="ECO:0000313" key="3">
    <source>
        <dbReference type="EMBL" id="PVU70658.1"/>
    </source>
</evidence>
<dbReference type="Gene3D" id="3.40.50.300">
    <property type="entry name" value="P-loop containing nucleotide triphosphate hydrolases"/>
    <property type="match status" value="1"/>
</dbReference>
<dbReference type="EMBL" id="QEFH01000021">
    <property type="protein sequence ID" value="PVU70658.1"/>
    <property type="molecule type" value="Genomic_DNA"/>
</dbReference>
<evidence type="ECO:0000313" key="4">
    <source>
        <dbReference type="Proteomes" id="UP000245908"/>
    </source>
</evidence>
<organism evidence="3 4">
    <name type="scientific">Nanobsidianus stetteri</name>
    <dbReference type="NCBI Taxonomy" id="1294122"/>
    <lineage>
        <taxon>Archaea</taxon>
        <taxon>Nanobdellota</taxon>
        <taxon>Candidatus Nanoarchaeia</taxon>
        <taxon>Nanoarchaeales</taxon>
        <taxon>Nanopusillaceae</taxon>
        <taxon>Candidatus Nanobsidianus</taxon>
    </lineage>
</organism>
<dbReference type="Gene3D" id="3.30.450.380">
    <property type="match status" value="1"/>
</dbReference>